<dbReference type="AlphaFoldDB" id="A0A0F9SM41"/>
<name>A0A0F9SM41_9ZZZZ</name>
<comment type="caution">
    <text evidence="1">The sequence shown here is derived from an EMBL/GenBank/DDBJ whole genome shotgun (WGS) entry which is preliminary data.</text>
</comment>
<evidence type="ECO:0000313" key="1">
    <source>
        <dbReference type="EMBL" id="KKN37961.1"/>
    </source>
</evidence>
<gene>
    <name evidence="1" type="ORF">LCGC14_0758030</name>
</gene>
<protein>
    <submittedName>
        <fullName evidence="1">Uncharacterized protein</fullName>
    </submittedName>
</protein>
<proteinExistence type="predicted"/>
<dbReference type="EMBL" id="LAZR01001859">
    <property type="protein sequence ID" value="KKN37961.1"/>
    <property type="molecule type" value="Genomic_DNA"/>
</dbReference>
<organism evidence="1">
    <name type="scientific">marine sediment metagenome</name>
    <dbReference type="NCBI Taxonomy" id="412755"/>
    <lineage>
        <taxon>unclassified sequences</taxon>
        <taxon>metagenomes</taxon>
        <taxon>ecological metagenomes</taxon>
    </lineage>
</organism>
<reference evidence="1" key="1">
    <citation type="journal article" date="2015" name="Nature">
        <title>Complex archaea that bridge the gap between prokaryotes and eukaryotes.</title>
        <authorList>
            <person name="Spang A."/>
            <person name="Saw J.H."/>
            <person name="Jorgensen S.L."/>
            <person name="Zaremba-Niedzwiedzka K."/>
            <person name="Martijn J."/>
            <person name="Lind A.E."/>
            <person name="van Eijk R."/>
            <person name="Schleper C."/>
            <person name="Guy L."/>
            <person name="Ettema T.J."/>
        </authorList>
    </citation>
    <scope>NUCLEOTIDE SEQUENCE</scope>
</reference>
<sequence>MDKGIEFTELMLRLILDGKIVGYRWARQMPDGNISTWFSQDVMPKHWYLTKLTLDYDSFNPGIKVGETWWFVGDIFEEIEDKESKYNPYKLIFRNAIHGFQIISISIPNAYYDNWSDLKKIGSIYDIEESNDTKAM</sequence>
<accession>A0A0F9SM41</accession>